<protein>
    <recommendedName>
        <fullName evidence="3">Family with sequence similarity 135 member B</fullName>
    </recommendedName>
</protein>
<dbReference type="Proteomes" id="UP000694621">
    <property type="component" value="Unplaced"/>
</dbReference>
<dbReference type="AlphaFoldDB" id="A0A8B9GVF5"/>
<reference evidence="1" key="1">
    <citation type="submission" date="2025-08" db="UniProtKB">
        <authorList>
            <consortium name="Ensembl"/>
        </authorList>
    </citation>
    <scope>IDENTIFICATION</scope>
</reference>
<evidence type="ECO:0000313" key="2">
    <source>
        <dbReference type="Proteomes" id="UP000694621"/>
    </source>
</evidence>
<dbReference type="PANTHER" id="PTHR12482">
    <property type="entry name" value="LIPASE ROG1-RELATED-RELATED"/>
    <property type="match status" value="1"/>
</dbReference>
<organism evidence="1 2">
    <name type="scientific">Astyanax mexicanus</name>
    <name type="common">Blind cave fish</name>
    <name type="synonym">Astyanax fasciatus mexicanus</name>
    <dbReference type="NCBI Taxonomy" id="7994"/>
    <lineage>
        <taxon>Eukaryota</taxon>
        <taxon>Metazoa</taxon>
        <taxon>Chordata</taxon>
        <taxon>Craniata</taxon>
        <taxon>Vertebrata</taxon>
        <taxon>Euteleostomi</taxon>
        <taxon>Actinopterygii</taxon>
        <taxon>Neopterygii</taxon>
        <taxon>Teleostei</taxon>
        <taxon>Ostariophysi</taxon>
        <taxon>Characiformes</taxon>
        <taxon>Characoidei</taxon>
        <taxon>Acestrorhamphidae</taxon>
        <taxon>Acestrorhamphinae</taxon>
        <taxon>Astyanax</taxon>
    </lineage>
</organism>
<dbReference type="Pfam" id="PF12394">
    <property type="entry name" value="DUF3657"/>
    <property type="match status" value="1"/>
</dbReference>
<evidence type="ECO:0000313" key="1">
    <source>
        <dbReference type="Ensembl" id="ENSAMXP00005002291.1"/>
    </source>
</evidence>
<dbReference type="InterPro" id="IPR022122">
    <property type="entry name" value="DUF3657"/>
</dbReference>
<name>A0A8B9GVF5_ASTMX</name>
<dbReference type="InterPro" id="IPR044294">
    <property type="entry name" value="Lipase-like"/>
</dbReference>
<evidence type="ECO:0008006" key="3">
    <source>
        <dbReference type="Google" id="ProtNLM"/>
    </source>
</evidence>
<accession>A0A8B9GVF5</accession>
<dbReference type="Ensembl" id="ENSAMXT00005002543.1">
    <property type="protein sequence ID" value="ENSAMXP00005002291.1"/>
    <property type="gene ID" value="ENSAMXG00005001256.1"/>
</dbReference>
<proteinExistence type="predicted"/>
<dbReference type="PANTHER" id="PTHR12482:SF3">
    <property type="entry name" value="PROTEIN FAM135B"/>
    <property type="match status" value="1"/>
</dbReference>
<sequence length="301" mass="34069">MSEVQGTVEFSVELHKFHNVDLFQRGFYQVRAGLRVSPRVPHRLIITTPGYTGECSFSSAGVHDGLVFSRIFQILYRNEEISLEDRMTFRVHLLLDGDRVEEALSEVDFQLRLDLHFTDVEQQLADISSVPVISSRTLGLHFLPQNGLHHHLPVMFDYFHLSVISITVHASLVALHQPLISFARSGKGAWLGKGSPESEAASSVMSVENLMFGAGYCRPVLTEGSFYVPSENCLQRAHTWHRSLCRLLLAAYKGLCFYYTALMNDVPELKRVEIGTINTHTHSHTHTLHSNTVHYNYNSVY</sequence>